<proteinExistence type="inferred from homology"/>
<evidence type="ECO:0000256" key="1">
    <source>
        <dbReference type="ARBA" id="ARBA00005947"/>
    </source>
</evidence>
<dbReference type="STRING" id="1874317.BKP64_05225"/>
<sequence length="379" mass="40481">MTAMPATVLIYYDFRMLGHNPHGWDPERPEWTDAVKAMIKLQYPNANLDTYSHPERPERLTAIVDRLLLEPIEGVRWMLPAPAGTAQLERAHDAAYVAHIESLDGQSGWLSQDTTAVSPGSVIAARLAAGSGISAIEAIAAGEAERAFCIVRPPGHHAPADRARGFCLYNNLAVAAAHARKALGYERVMIWDLDMHHGNGTQAIFYDDPGVLVVDSHCAAPFYPGSGLLDETGAGPGLGYHLNVPLPMGFGNAALLKVFEQVVRPAACAFRPDILLVSTGFDCHYLDMVCNMNETGYAAVTQRMSNLADELCEGRLVLMLEGGYSAKALADSAYAVSEALAGKPVNTFNVLADDPGCAAASDAAAFHASSIAALKNQTH</sequence>
<keyword evidence="4" id="KW-1185">Reference proteome</keyword>
<dbReference type="PRINTS" id="PR01270">
    <property type="entry name" value="HDASUPER"/>
</dbReference>
<dbReference type="PANTHER" id="PTHR10625:SF11">
    <property type="entry name" value="HISTONE DEACETYLASE 14, CHLOROPLASTIC"/>
    <property type="match status" value="1"/>
</dbReference>
<dbReference type="PANTHER" id="PTHR10625">
    <property type="entry name" value="HISTONE DEACETYLASE HDAC1-RELATED"/>
    <property type="match status" value="1"/>
</dbReference>
<dbReference type="GO" id="GO:0040029">
    <property type="term" value="P:epigenetic regulation of gene expression"/>
    <property type="evidence" value="ECO:0007669"/>
    <property type="project" value="TreeGrafter"/>
</dbReference>
<dbReference type="Gene3D" id="3.40.800.20">
    <property type="entry name" value="Histone deacetylase domain"/>
    <property type="match status" value="1"/>
</dbReference>
<name>A0A1D9GJ33_9GAMM</name>
<dbReference type="AlphaFoldDB" id="A0A1D9GJ33"/>
<evidence type="ECO:0000259" key="2">
    <source>
        <dbReference type="Pfam" id="PF00850"/>
    </source>
</evidence>
<protein>
    <recommendedName>
        <fullName evidence="2">Histone deacetylase domain-containing protein</fullName>
    </recommendedName>
</protein>
<dbReference type="EMBL" id="CP017715">
    <property type="protein sequence ID" value="AOY87619.1"/>
    <property type="molecule type" value="Genomic_DNA"/>
</dbReference>
<dbReference type="Pfam" id="PF00850">
    <property type="entry name" value="Hist_deacetyl"/>
    <property type="match status" value="1"/>
</dbReference>
<dbReference type="InterPro" id="IPR037138">
    <property type="entry name" value="His_deacetylse_dom_sf"/>
</dbReference>
<dbReference type="SUPFAM" id="SSF52768">
    <property type="entry name" value="Arginase/deacetylase"/>
    <property type="match status" value="1"/>
</dbReference>
<dbReference type="Proteomes" id="UP000177445">
    <property type="component" value="Chromosome"/>
</dbReference>
<dbReference type="KEGG" id="msq:BKP64_05225"/>
<dbReference type="GO" id="GO:0005737">
    <property type="term" value="C:cytoplasm"/>
    <property type="evidence" value="ECO:0007669"/>
    <property type="project" value="TreeGrafter"/>
</dbReference>
<reference evidence="3 4" key="1">
    <citation type="submission" date="2016-10" db="EMBL/GenBank/DDBJ databases">
        <title>Marinobacter salinus sp. nov., a moderately halophilic bacterium isolated from a tidal flat environment.</title>
        <authorList>
            <person name="Park S.-J."/>
        </authorList>
    </citation>
    <scope>NUCLEOTIDE SEQUENCE [LARGE SCALE GENOMIC DNA]</scope>
    <source>
        <strain evidence="3 4">Hb8</strain>
    </source>
</reference>
<dbReference type="InterPro" id="IPR023801">
    <property type="entry name" value="His_deacetylse_dom"/>
</dbReference>
<organism evidence="3 4">
    <name type="scientific">Marinobacter salinus</name>
    <dbReference type="NCBI Taxonomy" id="1874317"/>
    <lineage>
        <taxon>Bacteria</taxon>
        <taxon>Pseudomonadati</taxon>
        <taxon>Pseudomonadota</taxon>
        <taxon>Gammaproteobacteria</taxon>
        <taxon>Pseudomonadales</taxon>
        <taxon>Marinobacteraceae</taxon>
        <taxon>Marinobacter</taxon>
    </lineage>
</organism>
<comment type="similarity">
    <text evidence="1">Belongs to the histone deacetylase family.</text>
</comment>
<dbReference type="InterPro" id="IPR023696">
    <property type="entry name" value="Ureohydrolase_dom_sf"/>
</dbReference>
<dbReference type="CDD" id="cd09992">
    <property type="entry name" value="HDAC_classII"/>
    <property type="match status" value="1"/>
</dbReference>
<evidence type="ECO:0000313" key="3">
    <source>
        <dbReference type="EMBL" id="AOY87619.1"/>
    </source>
</evidence>
<accession>A0A1D9GJ33</accession>
<dbReference type="InterPro" id="IPR000286">
    <property type="entry name" value="HDACs"/>
</dbReference>
<dbReference type="GO" id="GO:0004407">
    <property type="term" value="F:histone deacetylase activity"/>
    <property type="evidence" value="ECO:0007669"/>
    <property type="project" value="TreeGrafter"/>
</dbReference>
<evidence type="ECO:0000313" key="4">
    <source>
        <dbReference type="Proteomes" id="UP000177445"/>
    </source>
</evidence>
<feature type="domain" description="Histone deacetylase" evidence="2">
    <location>
        <begin position="53"/>
        <end position="339"/>
    </location>
</feature>
<gene>
    <name evidence="3" type="ORF">BKP64_05225</name>
</gene>